<comment type="caution">
    <text evidence="6">The sequence shown here is derived from an EMBL/GenBank/DDBJ whole genome shotgun (WGS) entry which is preliminary data.</text>
</comment>
<dbReference type="EMBL" id="CAJNDS010002024">
    <property type="protein sequence ID" value="CAE7296679.1"/>
    <property type="molecule type" value="Genomic_DNA"/>
</dbReference>
<evidence type="ECO:0000256" key="1">
    <source>
        <dbReference type="ARBA" id="ARBA00004141"/>
    </source>
</evidence>
<dbReference type="InterPro" id="IPR050327">
    <property type="entry name" value="Proton-linked_MCT"/>
</dbReference>
<evidence type="ECO:0000313" key="6">
    <source>
        <dbReference type="EMBL" id="CAE7296679.1"/>
    </source>
</evidence>
<feature type="transmembrane region" description="Helical" evidence="3">
    <location>
        <begin position="153"/>
        <end position="176"/>
    </location>
</feature>
<keyword evidence="3" id="KW-0472">Membrane</keyword>
<comment type="subcellular location">
    <subcellularLocation>
        <location evidence="1">Membrane</location>
        <topology evidence="1">Multi-pass membrane protein</topology>
    </subcellularLocation>
</comment>
<evidence type="ECO:0000256" key="4">
    <source>
        <dbReference type="SAM" id="SignalP"/>
    </source>
</evidence>
<dbReference type="Proteomes" id="UP000604046">
    <property type="component" value="Unassembled WGS sequence"/>
</dbReference>
<sequence>MQVVVLGLFYSYGTLFAALKADTGDAASTLALVGSIRDFVFGLSTAPAGFLVRRVGFVRMPAIGAAMLLLGMLLDSYAPSSALLFLSTSLVGGMSMAMIFTPGATVLYGHTSQLGQGFLPVAVGLASSGAGLGTILVNLGLDMLLDTFSWRDALRICCGAFCPLLFGAVLALWWGLRQQPCDAGDSAADYQELKSNPVRDFFQPYRDLRFILFNIALLFYFIGFMVPYTHLVYFAEVEKGLEIAGELTSLLGAAGTAARLFFGLCSSFVRPSRLFLLMLLVQGASLIWLPFCTNAAELKLFSAIYGFSSGGRVVLLSLTLNELFDPEKVAHLYGLLGVPMAVGTALGPTFVGTVYDLTGSYDNAFFTAGCIVLLAAPVFCFVCFRKKASSGQPSDTSVEDPERTKDWEQPPSEASAARTAKCSL</sequence>
<dbReference type="Gene3D" id="1.20.1250.20">
    <property type="entry name" value="MFS general substrate transporter like domains"/>
    <property type="match status" value="1"/>
</dbReference>
<dbReference type="InterPro" id="IPR011701">
    <property type="entry name" value="MFS"/>
</dbReference>
<evidence type="ECO:0000256" key="3">
    <source>
        <dbReference type="SAM" id="Phobius"/>
    </source>
</evidence>
<dbReference type="SUPFAM" id="SSF103473">
    <property type="entry name" value="MFS general substrate transporter"/>
    <property type="match status" value="1"/>
</dbReference>
<keyword evidence="7" id="KW-1185">Reference proteome</keyword>
<dbReference type="AlphaFoldDB" id="A0A812NAH2"/>
<feature type="transmembrane region" description="Helical" evidence="3">
    <location>
        <begin position="303"/>
        <end position="320"/>
    </location>
</feature>
<feature type="transmembrane region" description="Helical" evidence="3">
    <location>
        <begin position="210"/>
        <end position="231"/>
    </location>
</feature>
<feature type="transmembrane region" description="Helical" evidence="3">
    <location>
        <begin position="57"/>
        <end position="78"/>
    </location>
</feature>
<feature type="transmembrane region" description="Helical" evidence="3">
    <location>
        <begin position="274"/>
        <end position="291"/>
    </location>
</feature>
<protein>
    <submittedName>
        <fullName evidence="6">SLC16A13 protein</fullName>
    </submittedName>
</protein>
<dbReference type="PROSITE" id="PS50850">
    <property type="entry name" value="MFS"/>
    <property type="match status" value="1"/>
</dbReference>
<dbReference type="PANTHER" id="PTHR11360:SF284">
    <property type="entry name" value="EG:103B4.3 PROTEIN-RELATED"/>
    <property type="match status" value="1"/>
</dbReference>
<dbReference type="InterPro" id="IPR020846">
    <property type="entry name" value="MFS_dom"/>
</dbReference>
<gene>
    <name evidence="6" type="primary">SLC16A13</name>
    <name evidence="6" type="ORF">SNAT2548_LOCUS15621</name>
</gene>
<feature type="region of interest" description="Disordered" evidence="2">
    <location>
        <begin position="388"/>
        <end position="424"/>
    </location>
</feature>
<organism evidence="6 7">
    <name type="scientific">Symbiodinium natans</name>
    <dbReference type="NCBI Taxonomy" id="878477"/>
    <lineage>
        <taxon>Eukaryota</taxon>
        <taxon>Sar</taxon>
        <taxon>Alveolata</taxon>
        <taxon>Dinophyceae</taxon>
        <taxon>Suessiales</taxon>
        <taxon>Symbiodiniaceae</taxon>
        <taxon>Symbiodinium</taxon>
    </lineage>
</organism>
<dbReference type="OrthoDB" id="6499973at2759"/>
<keyword evidence="3" id="KW-1133">Transmembrane helix</keyword>
<dbReference type="PANTHER" id="PTHR11360">
    <property type="entry name" value="MONOCARBOXYLATE TRANSPORTER"/>
    <property type="match status" value="1"/>
</dbReference>
<feature type="domain" description="Major facilitator superfamily (MFS) profile" evidence="5">
    <location>
        <begin position="1"/>
        <end position="387"/>
    </location>
</feature>
<evidence type="ECO:0000313" key="7">
    <source>
        <dbReference type="Proteomes" id="UP000604046"/>
    </source>
</evidence>
<keyword evidence="4" id="KW-0732">Signal</keyword>
<feature type="transmembrane region" description="Helical" evidence="3">
    <location>
        <begin position="332"/>
        <end position="352"/>
    </location>
</feature>
<feature type="transmembrane region" description="Helical" evidence="3">
    <location>
        <begin position="243"/>
        <end position="262"/>
    </location>
</feature>
<dbReference type="InterPro" id="IPR036259">
    <property type="entry name" value="MFS_trans_sf"/>
</dbReference>
<proteinExistence type="predicted"/>
<evidence type="ECO:0000256" key="2">
    <source>
        <dbReference type="SAM" id="MobiDB-lite"/>
    </source>
</evidence>
<reference evidence="6" key="1">
    <citation type="submission" date="2021-02" db="EMBL/GenBank/DDBJ databases">
        <authorList>
            <person name="Dougan E. K."/>
            <person name="Rhodes N."/>
            <person name="Thang M."/>
            <person name="Chan C."/>
        </authorList>
    </citation>
    <scope>NUCLEOTIDE SEQUENCE</scope>
</reference>
<feature type="transmembrane region" description="Helical" evidence="3">
    <location>
        <begin position="84"/>
        <end position="109"/>
    </location>
</feature>
<name>A0A812NAH2_9DINO</name>
<evidence type="ECO:0000259" key="5">
    <source>
        <dbReference type="PROSITE" id="PS50850"/>
    </source>
</evidence>
<dbReference type="Pfam" id="PF07690">
    <property type="entry name" value="MFS_1"/>
    <property type="match status" value="1"/>
</dbReference>
<dbReference type="GO" id="GO:0022857">
    <property type="term" value="F:transmembrane transporter activity"/>
    <property type="evidence" value="ECO:0007669"/>
    <property type="project" value="InterPro"/>
</dbReference>
<keyword evidence="3" id="KW-0812">Transmembrane</keyword>
<feature type="signal peptide" evidence="4">
    <location>
        <begin position="1"/>
        <end position="17"/>
    </location>
</feature>
<accession>A0A812NAH2</accession>
<feature type="transmembrane region" description="Helical" evidence="3">
    <location>
        <begin position="121"/>
        <end position="141"/>
    </location>
</feature>
<dbReference type="GO" id="GO:0016020">
    <property type="term" value="C:membrane"/>
    <property type="evidence" value="ECO:0007669"/>
    <property type="project" value="UniProtKB-SubCell"/>
</dbReference>
<feature type="transmembrane region" description="Helical" evidence="3">
    <location>
        <begin position="364"/>
        <end position="384"/>
    </location>
</feature>
<feature type="chain" id="PRO_5032405229" evidence="4">
    <location>
        <begin position="18"/>
        <end position="424"/>
    </location>
</feature>